<organism evidence="2 3">
    <name type="scientific">Tessaracoccus oleiagri</name>
    <dbReference type="NCBI Taxonomy" id="686624"/>
    <lineage>
        <taxon>Bacteria</taxon>
        <taxon>Bacillati</taxon>
        <taxon>Actinomycetota</taxon>
        <taxon>Actinomycetes</taxon>
        <taxon>Propionibacteriales</taxon>
        <taxon>Propionibacteriaceae</taxon>
        <taxon>Tessaracoccus</taxon>
    </lineage>
</organism>
<dbReference type="RefSeq" id="WP_093250163.1">
    <property type="nucleotide sequence ID" value="NZ_FNGP01000002.1"/>
</dbReference>
<feature type="transmembrane region" description="Helical" evidence="1">
    <location>
        <begin position="279"/>
        <end position="298"/>
    </location>
</feature>
<dbReference type="AlphaFoldDB" id="A0A1G9JL00"/>
<keyword evidence="3" id="KW-1185">Reference proteome</keyword>
<accession>A0A1G9JL00</accession>
<feature type="transmembrane region" description="Helical" evidence="1">
    <location>
        <begin position="90"/>
        <end position="113"/>
    </location>
</feature>
<keyword evidence="1" id="KW-0472">Membrane</keyword>
<evidence type="ECO:0000313" key="3">
    <source>
        <dbReference type="Proteomes" id="UP000199475"/>
    </source>
</evidence>
<gene>
    <name evidence="2" type="ORF">SAMN04488242_1326</name>
</gene>
<feature type="transmembrane region" description="Helical" evidence="1">
    <location>
        <begin position="163"/>
        <end position="183"/>
    </location>
</feature>
<dbReference type="STRING" id="686624.SAMN04488242_1326"/>
<dbReference type="InterPro" id="IPR045931">
    <property type="entry name" value="DUF6350"/>
</dbReference>
<keyword evidence="1" id="KW-1133">Transmembrane helix</keyword>
<dbReference type="OrthoDB" id="3742900at2"/>
<evidence type="ECO:0000313" key="2">
    <source>
        <dbReference type="EMBL" id="SDL38209.1"/>
    </source>
</evidence>
<reference evidence="2 3" key="1">
    <citation type="submission" date="2016-10" db="EMBL/GenBank/DDBJ databases">
        <authorList>
            <person name="de Groot N.N."/>
        </authorList>
    </citation>
    <scope>NUCLEOTIDE SEQUENCE [LARGE SCALE GENOMIC DNA]</scope>
    <source>
        <strain evidence="2 3">CGMCC 1.9159</strain>
    </source>
</reference>
<keyword evidence="1" id="KW-0812">Transmembrane</keyword>
<feature type="transmembrane region" description="Helical" evidence="1">
    <location>
        <begin position="134"/>
        <end position="157"/>
    </location>
</feature>
<feature type="transmembrane region" description="Helical" evidence="1">
    <location>
        <begin position="204"/>
        <end position="225"/>
    </location>
</feature>
<sequence length="423" mass="42250">MADLTRTVAVDVDEQPAPPRREFTWPWPLPAVLGALGVALAGWVLLGGTATVVWLASADESLAEALELATRVFALAHGAPVELAGQRVTLVPLGLTFVLVFLALPVVGFAARLAAGRDVEPGGDGAVHADPDRIIWWVGGTYAATYTLAVTAVTGAVVGGPAAASALVGSGLVGLVAGLWGAANGLGHDPTSRWPGWVRAVPRAMGVALAMLLAGGAVALGLALYAGRGRVGAITESLDPGVVGLVALAVLHLIYLPNLVLWAVSWLLGAGVTLGDGSLLSLVISDVGMLPAIPALGAVPEPGLASQGNLWWLAIGVVAGALAALVVTLARPRARFDETALVGALSGVLAGLLVTAAASVASGGLGTDRLAHIGARTGQLAVFAPTLLGLAGLVAGLALGLLRRPAPAGGGAQTIDEEEEGER</sequence>
<feature type="transmembrane region" description="Helical" evidence="1">
    <location>
        <begin position="310"/>
        <end position="329"/>
    </location>
</feature>
<feature type="transmembrane region" description="Helical" evidence="1">
    <location>
        <begin position="380"/>
        <end position="402"/>
    </location>
</feature>
<proteinExistence type="predicted"/>
<dbReference type="EMBL" id="FNGP01000002">
    <property type="protein sequence ID" value="SDL38209.1"/>
    <property type="molecule type" value="Genomic_DNA"/>
</dbReference>
<protein>
    <submittedName>
        <fullName evidence="2">Uncharacterized protein</fullName>
    </submittedName>
</protein>
<dbReference type="Proteomes" id="UP000199475">
    <property type="component" value="Unassembled WGS sequence"/>
</dbReference>
<dbReference type="Pfam" id="PF19877">
    <property type="entry name" value="DUF6350"/>
    <property type="match status" value="1"/>
</dbReference>
<feature type="transmembrane region" description="Helical" evidence="1">
    <location>
        <begin position="341"/>
        <end position="360"/>
    </location>
</feature>
<feature type="transmembrane region" description="Helical" evidence="1">
    <location>
        <begin position="245"/>
        <end position="267"/>
    </location>
</feature>
<evidence type="ECO:0000256" key="1">
    <source>
        <dbReference type="SAM" id="Phobius"/>
    </source>
</evidence>
<feature type="transmembrane region" description="Helical" evidence="1">
    <location>
        <begin position="29"/>
        <end position="56"/>
    </location>
</feature>
<name>A0A1G9JL00_9ACTN</name>